<evidence type="ECO:0000259" key="3">
    <source>
        <dbReference type="Pfam" id="PF00188"/>
    </source>
</evidence>
<evidence type="ECO:0000256" key="2">
    <source>
        <dbReference type="SAM" id="SignalP"/>
    </source>
</evidence>
<dbReference type="Gene3D" id="3.40.33.10">
    <property type="entry name" value="CAP"/>
    <property type="match status" value="2"/>
</dbReference>
<feature type="domain" description="SCP" evidence="3">
    <location>
        <begin position="33"/>
        <end position="149"/>
    </location>
</feature>
<sequence length="343" mass="36024">MSSFNSFLIVFLICITIGCATTNAASFNAEYQLSLVNKVRAQNGKSPLVLSPCLLLSAQAQSNYQLSIITMTHNSPYGSLFDRMIKFGCQLMTSVAENVAMGQQTDDTVMNAWVASPGHFANIIGNYKYFGAGMAQSSSNGAPFWTQQFANYQTCVPTSSSSSSSTTVKPTTSSVSSANSGTSSTSLSTSSNPTSGTSSTSSSSGSTSGTPTGPNLSNTTLHVSLVNTFRVANNKPVFILCPCLVQAALAHSQYQASINTATNSDPEGSVANRIRARGCPNVSTATQNIGCGFNTDASAVQGFTTTSTKNNLLGNYQYFGSAMVKSPQGYPYWTQIVMNGECS</sequence>
<dbReference type="PANTHER" id="PTHR31157:SF1">
    <property type="entry name" value="SCP DOMAIN-CONTAINING PROTEIN"/>
    <property type="match status" value="1"/>
</dbReference>
<evidence type="ECO:0000313" key="5">
    <source>
        <dbReference type="Proteomes" id="UP000007797"/>
    </source>
</evidence>
<dbReference type="EMBL" id="GL883021">
    <property type="protein sequence ID" value="EGG17359.1"/>
    <property type="molecule type" value="Genomic_DNA"/>
</dbReference>
<dbReference type="GeneID" id="14869616"/>
<proteinExistence type="predicted"/>
<protein>
    <recommendedName>
        <fullName evidence="3">SCP domain-containing protein</fullName>
    </recommendedName>
</protein>
<dbReference type="STRING" id="1054147.F4Q5V0"/>
<feature type="region of interest" description="Disordered" evidence="1">
    <location>
        <begin position="157"/>
        <end position="215"/>
    </location>
</feature>
<dbReference type="InterPro" id="IPR035940">
    <property type="entry name" value="CAP_sf"/>
</dbReference>
<gene>
    <name evidence="4" type="ORF">DFA_08354</name>
</gene>
<dbReference type="Proteomes" id="UP000007797">
    <property type="component" value="Unassembled WGS sequence"/>
</dbReference>
<feature type="signal peptide" evidence="2">
    <location>
        <begin position="1"/>
        <end position="20"/>
    </location>
</feature>
<keyword evidence="2" id="KW-0732">Signal</keyword>
<dbReference type="OMA" id="IGVAQNS"/>
<evidence type="ECO:0000313" key="4">
    <source>
        <dbReference type="EMBL" id="EGG17359.1"/>
    </source>
</evidence>
<organism evidence="4 5">
    <name type="scientific">Cavenderia fasciculata</name>
    <name type="common">Slime mold</name>
    <name type="synonym">Dictyostelium fasciculatum</name>
    <dbReference type="NCBI Taxonomy" id="261658"/>
    <lineage>
        <taxon>Eukaryota</taxon>
        <taxon>Amoebozoa</taxon>
        <taxon>Evosea</taxon>
        <taxon>Eumycetozoa</taxon>
        <taxon>Dictyostelia</taxon>
        <taxon>Acytosteliales</taxon>
        <taxon>Cavenderiaceae</taxon>
        <taxon>Cavenderia</taxon>
    </lineage>
</organism>
<dbReference type="CDD" id="cd05379">
    <property type="entry name" value="CAP_bacterial"/>
    <property type="match status" value="2"/>
</dbReference>
<dbReference type="SUPFAM" id="SSF55797">
    <property type="entry name" value="PR-1-like"/>
    <property type="match status" value="1"/>
</dbReference>
<dbReference type="PANTHER" id="PTHR31157">
    <property type="entry name" value="SCP DOMAIN-CONTAINING PROTEIN"/>
    <property type="match status" value="1"/>
</dbReference>
<feature type="chain" id="PRO_5003319952" description="SCP domain-containing protein" evidence="2">
    <location>
        <begin position="21"/>
        <end position="343"/>
    </location>
</feature>
<dbReference type="Pfam" id="PF00188">
    <property type="entry name" value="CAP"/>
    <property type="match status" value="1"/>
</dbReference>
<dbReference type="RefSeq" id="XP_004355843.1">
    <property type="nucleotide sequence ID" value="XM_004355790.1"/>
</dbReference>
<dbReference type="AlphaFoldDB" id="F4Q5V0"/>
<keyword evidence="5" id="KW-1185">Reference proteome</keyword>
<dbReference type="KEGG" id="dfa:DFA_08354"/>
<dbReference type="OrthoDB" id="568194at2759"/>
<reference evidence="5" key="1">
    <citation type="journal article" date="2011" name="Genome Res.">
        <title>Phylogeny-wide analysis of social amoeba genomes highlights ancient origins for complex intercellular communication.</title>
        <authorList>
            <person name="Heidel A.J."/>
            <person name="Lawal H.M."/>
            <person name="Felder M."/>
            <person name="Schilde C."/>
            <person name="Helps N.R."/>
            <person name="Tunggal B."/>
            <person name="Rivero F."/>
            <person name="John U."/>
            <person name="Schleicher M."/>
            <person name="Eichinger L."/>
            <person name="Platzer M."/>
            <person name="Noegel A.A."/>
            <person name="Schaap P."/>
            <person name="Gloeckner G."/>
        </authorList>
    </citation>
    <scope>NUCLEOTIDE SEQUENCE [LARGE SCALE GENOMIC DNA]</scope>
    <source>
        <strain evidence="5">SH3</strain>
    </source>
</reference>
<dbReference type="InterPro" id="IPR014044">
    <property type="entry name" value="CAP_dom"/>
</dbReference>
<evidence type="ECO:0000256" key="1">
    <source>
        <dbReference type="SAM" id="MobiDB-lite"/>
    </source>
</evidence>
<accession>F4Q5V0</accession>
<name>F4Q5V0_CACFS</name>